<keyword evidence="2" id="KW-0934">Plastid</keyword>
<evidence type="ECO:0000256" key="1">
    <source>
        <dbReference type="SAM" id="Phobius"/>
    </source>
</evidence>
<dbReference type="EMBL" id="MG976688">
    <property type="protein sequence ID" value="AXY63080.1"/>
    <property type="molecule type" value="Genomic_DNA"/>
</dbReference>
<accession>A0A385HZI8</accession>
<dbReference type="Pfam" id="PF11317">
    <property type="entry name" value="DUF3119"/>
    <property type="match status" value="1"/>
</dbReference>
<proteinExistence type="predicted"/>
<evidence type="ECO:0008006" key="3">
    <source>
        <dbReference type="Google" id="ProtNLM"/>
    </source>
</evidence>
<feature type="transmembrane region" description="Helical" evidence="1">
    <location>
        <begin position="12"/>
        <end position="32"/>
    </location>
</feature>
<feature type="transmembrane region" description="Helical" evidence="1">
    <location>
        <begin position="38"/>
        <end position="55"/>
    </location>
</feature>
<organism evidence="2">
    <name type="scientific">Paulinella micropora</name>
    <dbReference type="NCBI Taxonomy" id="1928728"/>
    <lineage>
        <taxon>Eukaryota</taxon>
        <taxon>Sar</taxon>
        <taxon>Rhizaria</taxon>
        <taxon>Cercozoa</taxon>
        <taxon>Imbricatea</taxon>
        <taxon>Silicofilosea</taxon>
        <taxon>Euglyphida</taxon>
        <taxon>Paulinellidae</taxon>
        <taxon>Paulinella</taxon>
    </lineage>
</organism>
<geneLocation type="plastid" evidence="2"/>
<dbReference type="PANTHER" id="PTHR35550">
    <property type="match status" value="1"/>
</dbReference>
<protein>
    <recommendedName>
        <fullName evidence="3">Glycerol dehydrogenase</fullName>
    </recommendedName>
</protein>
<dbReference type="PROSITE" id="PS51257">
    <property type="entry name" value="PROKAR_LIPOPROTEIN"/>
    <property type="match status" value="1"/>
</dbReference>
<gene>
    <name evidence="2" type="ORF">PMNZ_123</name>
</gene>
<dbReference type="PANTHER" id="PTHR35550:SF2">
    <property type="entry name" value="OS05G0401200 PROTEIN"/>
    <property type="match status" value="1"/>
</dbReference>
<dbReference type="InterPro" id="IPR021467">
    <property type="entry name" value="DUF3119"/>
</dbReference>
<evidence type="ECO:0000313" key="2">
    <source>
        <dbReference type="EMBL" id="AXY63080.1"/>
    </source>
</evidence>
<dbReference type="AlphaFoldDB" id="A0A385HZI8"/>
<keyword evidence="1" id="KW-0472">Membrane</keyword>
<name>A0A385HZI8_9EUKA</name>
<keyword evidence="1" id="KW-1133">Transmembrane helix</keyword>
<reference evidence="2" key="1">
    <citation type="submission" date="2018-02" db="EMBL/GenBank/DDBJ databases">
        <title>Genome reduction pattern in chromatophore genome of Paulinella.</title>
        <authorList>
            <person name="Lhee D."/>
            <person name="Yoon H.S."/>
        </authorList>
    </citation>
    <scope>NUCLEOTIDE SEQUENCE</scope>
    <source>
        <strain evidence="2">NZ27</strain>
    </source>
</reference>
<sequence>MNNSSKGGVVILQSHLGIILGIFGLACILFAFGMIWDYILWIAFPIFTFGIFLGLQSQLLKIEFTDYSFDVSRGNHLLRRFPYENWLHWRLFWPRLPILFYFREEKSIHFLPIIFGVKKLRQELDQRLTHEHYPNEI</sequence>
<keyword evidence="1" id="KW-0812">Transmembrane</keyword>